<proteinExistence type="predicted"/>
<name>A0A9N9G0S1_9GLOM</name>
<dbReference type="EMBL" id="CAJVPJ010000984">
    <property type="protein sequence ID" value="CAG8569283.1"/>
    <property type="molecule type" value="Genomic_DNA"/>
</dbReference>
<dbReference type="Pfam" id="PF08797">
    <property type="entry name" value="HIRAN"/>
    <property type="match status" value="1"/>
</dbReference>
<dbReference type="Proteomes" id="UP000789572">
    <property type="component" value="Unassembled WGS sequence"/>
</dbReference>
<gene>
    <name evidence="4" type="ORF">POCULU_LOCUS5909</name>
</gene>
<evidence type="ECO:0000259" key="3">
    <source>
        <dbReference type="SMART" id="SM00910"/>
    </source>
</evidence>
<reference evidence="4" key="1">
    <citation type="submission" date="2021-06" db="EMBL/GenBank/DDBJ databases">
        <authorList>
            <person name="Kallberg Y."/>
            <person name="Tangrot J."/>
            <person name="Rosling A."/>
        </authorList>
    </citation>
    <scope>NUCLEOTIDE SEQUENCE</scope>
    <source>
        <strain evidence="4">IA702</strain>
    </source>
</reference>
<feature type="domain" description="HIRAN" evidence="3">
    <location>
        <begin position="26"/>
        <end position="119"/>
    </location>
</feature>
<keyword evidence="5" id="KW-1185">Reference proteome</keyword>
<accession>A0A9N9G0S1</accession>
<keyword evidence="1" id="KW-0479">Metal-binding</keyword>
<keyword evidence="2" id="KW-0378">Hydrolase</keyword>
<dbReference type="GO" id="GO:0008270">
    <property type="term" value="F:zinc ion binding"/>
    <property type="evidence" value="ECO:0007669"/>
    <property type="project" value="InterPro"/>
</dbReference>
<evidence type="ECO:0000313" key="5">
    <source>
        <dbReference type="Proteomes" id="UP000789572"/>
    </source>
</evidence>
<organism evidence="4 5">
    <name type="scientific">Paraglomus occultum</name>
    <dbReference type="NCBI Taxonomy" id="144539"/>
    <lineage>
        <taxon>Eukaryota</taxon>
        <taxon>Fungi</taxon>
        <taxon>Fungi incertae sedis</taxon>
        <taxon>Mucoromycota</taxon>
        <taxon>Glomeromycotina</taxon>
        <taxon>Glomeromycetes</taxon>
        <taxon>Paraglomerales</taxon>
        <taxon>Paraglomeraceae</taxon>
        <taxon>Paraglomus</taxon>
    </lineage>
</organism>
<dbReference type="SMART" id="SM00910">
    <property type="entry name" value="HIRAN"/>
    <property type="match status" value="1"/>
</dbReference>
<evidence type="ECO:0000313" key="4">
    <source>
        <dbReference type="EMBL" id="CAG8569283.1"/>
    </source>
</evidence>
<sequence length="144" mass="16397">MPRTRVEVDAQPEIIEDYVEADLKYFGWIESKLVGLRYYNAQVSEGQSVIFSREPDNSNDQLAIRADNMYGEQVGYIGRSDAMVLAPLIDFGYIILKGYVHQEPNFYDVPVTIKIFGPPEREDFATIRMLSKGVMFNFPGSSNN</sequence>
<dbReference type="GO" id="GO:0003676">
    <property type="term" value="F:nucleic acid binding"/>
    <property type="evidence" value="ECO:0007669"/>
    <property type="project" value="InterPro"/>
</dbReference>
<dbReference type="Gene3D" id="3.30.70.2330">
    <property type="match status" value="1"/>
</dbReference>
<evidence type="ECO:0000256" key="1">
    <source>
        <dbReference type="ARBA" id="ARBA00022723"/>
    </source>
</evidence>
<evidence type="ECO:0000256" key="2">
    <source>
        <dbReference type="ARBA" id="ARBA00022801"/>
    </source>
</evidence>
<dbReference type="GO" id="GO:0016818">
    <property type="term" value="F:hydrolase activity, acting on acid anhydrides, in phosphorus-containing anhydrides"/>
    <property type="evidence" value="ECO:0007669"/>
    <property type="project" value="InterPro"/>
</dbReference>
<dbReference type="AlphaFoldDB" id="A0A9N9G0S1"/>
<dbReference type="OrthoDB" id="448448at2759"/>
<dbReference type="InterPro" id="IPR014905">
    <property type="entry name" value="HIRAN"/>
</dbReference>
<protein>
    <submittedName>
        <fullName evidence="4">10387_t:CDS:1</fullName>
    </submittedName>
</protein>
<comment type="caution">
    <text evidence="4">The sequence shown here is derived from an EMBL/GenBank/DDBJ whole genome shotgun (WGS) entry which is preliminary data.</text>
</comment>